<gene>
    <name evidence="2" type="ORF">BO71DRAFT_408588</name>
</gene>
<reference evidence="2 3" key="1">
    <citation type="submission" date="2018-02" db="EMBL/GenBank/DDBJ databases">
        <title>The genomes of Aspergillus section Nigri reveals drivers in fungal speciation.</title>
        <authorList>
            <consortium name="DOE Joint Genome Institute"/>
            <person name="Vesth T.C."/>
            <person name="Nybo J."/>
            <person name="Theobald S."/>
            <person name="Brandl J."/>
            <person name="Frisvad J.C."/>
            <person name="Nielsen K.F."/>
            <person name="Lyhne E.K."/>
            <person name="Kogle M.E."/>
            <person name="Kuo A."/>
            <person name="Riley R."/>
            <person name="Clum A."/>
            <person name="Nolan M."/>
            <person name="Lipzen A."/>
            <person name="Salamov A."/>
            <person name="Henrissat B."/>
            <person name="Wiebenga A."/>
            <person name="De vries R.P."/>
            <person name="Grigoriev I.V."/>
            <person name="Mortensen U.H."/>
            <person name="Andersen M.R."/>
            <person name="Baker S.E."/>
        </authorList>
    </citation>
    <scope>NUCLEOTIDE SEQUENCE [LARGE SCALE GENOMIC DNA]</scope>
    <source>
        <strain evidence="2 3">CBS 707.79</strain>
    </source>
</reference>
<dbReference type="VEuPathDB" id="FungiDB:BO71DRAFT_408588"/>
<dbReference type="EMBL" id="KZ825854">
    <property type="protein sequence ID" value="PYH95380.1"/>
    <property type="molecule type" value="Genomic_DNA"/>
</dbReference>
<proteinExistence type="predicted"/>
<keyword evidence="1" id="KW-1133">Transmembrane helix</keyword>
<organism evidence="2 3">
    <name type="scientific">Aspergillus ellipticus CBS 707.79</name>
    <dbReference type="NCBI Taxonomy" id="1448320"/>
    <lineage>
        <taxon>Eukaryota</taxon>
        <taxon>Fungi</taxon>
        <taxon>Dikarya</taxon>
        <taxon>Ascomycota</taxon>
        <taxon>Pezizomycotina</taxon>
        <taxon>Eurotiomycetes</taxon>
        <taxon>Eurotiomycetidae</taxon>
        <taxon>Eurotiales</taxon>
        <taxon>Aspergillaceae</taxon>
        <taxon>Aspergillus</taxon>
        <taxon>Aspergillus subgen. Circumdati</taxon>
    </lineage>
</organism>
<evidence type="ECO:0000313" key="3">
    <source>
        <dbReference type="Proteomes" id="UP000247810"/>
    </source>
</evidence>
<name>A0A319DD87_9EURO</name>
<dbReference type="Proteomes" id="UP000247810">
    <property type="component" value="Unassembled WGS sequence"/>
</dbReference>
<dbReference type="AlphaFoldDB" id="A0A319DD87"/>
<keyword evidence="1" id="KW-0812">Transmembrane</keyword>
<keyword evidence="1" id="KW-0472">Membrane</keyword>
<sequence length="141" mass="16228">MDSCLACLGEADTKYEVDERYVFRSPVLRSLYRQNHGVHHQYSVHSQGDPGRWDAPLTRSPVLPWGVVISGRAVRSSCMHWNQDHAWWVDEVRRCYRFTSYASLSLITHLTMFASLGLVVYRFAVEGVRVSLIVMGRKLAR</sequence>
<feature type="transmembrane region" description="Helical" evidence="1">
    <location>
        <begin position="101"/>
        <end position="124"/>
    </location>
</feature>
<accession>A0A319DD87</accession>
<evidence type="ECO:0000256" key="1">
    <source>
        <dbReference type="SAM" id="Phobius"/>
    </source>
</evidence>
<evidence type="ECO:0000313" key="2">
    <source>
        <dbReference type="EMBL" id="PYH95380.1"/>
    </source>
</evidence>
<protein>
    <submittedName>
        <fullName evidence="2">Uncharacterized protein</fullName>
    </submittedName>
</protein>
<keyword evidence="3" id="KW-1185">Reference proteome</keyword>